<keyword evidence="2" id="KW-1185">Reference proteome</keyword>
<protein>
    <recommendedName>
        <fullName evidence="3">Reverse transcriptase domain-containing protein</fullName>
    </recommendedName>
</protein>
<dbReference type="OrthoDB" id="5969729at2759"/>
<proteinExistence type="predicted"/>
<organism evidence="1 2">
    <name type="scientific">Exaiptasia diaphana</name>
    <name type="common">Tropical sea anemone</name>
    <name type="synonym">Aiptasia pulchella</name>
    <dbReference type="NCBI Taxonomy" id="2652724"/>
    <lineage>
        <taxon>Eukaryota</taxon>
        <taxon>Metazoa</taxon>
        <taxon>Cnidaria</taxon>
        <taxon>Anthozoa</taxon>
        <taxon>Hexacorallia</taxon>
        <taxon>Actiniaria</taxon>
        <taxon>Aiptasiidae</taxon>
        <taxon>Exaiptasia</taxon>
    </lineage>
</organism>
<dbReference type="RefSeq" id="XP_028516900.1">
    <property type="nucleotide sequence ID" value="XM_028661099.1"/>
</dbReference>
<dbReference type="GeneID" id="114575694"/>
<dbReference type="PANTHER" id="PTHR47510:SF3">
    <property type="entry name" value="ENDO_EXONUCLEASE_PHOSPHATASE DOMAIN-CONTAINING PROTEIN"/>
    <property type="match status" value="1"/>
</dbReference>
<evidence type="ECO:0000313" key="1">
    <source>
        <dbReference type="EnsemblMetazoa" id="XP_028516900.1"/>
    </source>
</evidence>
<dbReference type="AlphaFoldDB" id="A0A913YN42"/>
<dbReference type="Proteomes" id="UP000887567">
    <property type="component" value="Unplaced"/>
</dbReference>
<sequence>MSRDKRPSKVNSVGRFLLEIPWSSLLEAHPSCESKLTILTDIINFGLDTIMPVRSIKIHESDRPWISTQFKQLVKRRQQAFASGNTPLFKILRNKVNRERKRCRKLYYENKVKDLQNSKPRDWWREVKQLCGNSKSSVRDLLSILHSDLVSDEATLANNINQAFTSVMSDYSPLTEHVHVNMADDMPIDVCELSVLRKLRQISPTCAGGPDELPNWVLREYAEILSAPIASILNASFSESMVPKVWKIANVVPLPKTATVVDINKDLRPISLTSTLSKIAEDFIIEKALKPVVLPAIDPAQFGFIPGSCTTFALISMFHHWLHATDGTGSTHESEIYYACDHRLGEKTNRLTETSRRFAAR</sequence>
<dbReference type="KEGG" id="epa:114575694"/>
<evidence type="ECO:0000313" key="2">
    <source>
        <dbReference type="Proteomes" id="UP000887567"/>
    </source>
</evidence>
<dbReference type="PANTHER" id="PTHR47510">
    <property type="entry name" value="REVERSE TRANSCRIPTASE DOMAIN-CONTAINING PROTEIN"/>
    <property type="match status" value="1"/>
</dbReference>
<name>A0A913YN42_EXADI</name>
<dbReference type="OMA" id="WEMYNEL"/>
<reference evidence="1" key="1">
    <citation type="submission" date="2022-11" db="UniProtKB">
        <authorList>
            <consortium name="EnsemblMetazoa"/>
        </authorList>
    </citation>
    <scope>IDENTIFICATION</scope>
</reference>
<accession>A0A913YN42</accession>
<dbReference type="EnsemblMetazoa" id="XM_028661099.1">
    <property type="protein sequence ID" value="XP_028516900.1"/>
    <property type="gene ID" value="LOC114575694"/>
</dbReference>
<evidence type="ECO:0008006" key="3">
    <source>
        <dbReference type="Google" id="ProtNLM"/>
    </source>
</evidence>